<feature type="signal peptide" evidence="1">
    <location>
        <begin position="1"/>
        <end position="21"/>
    </location>
</feature>
<reference evidence="2" key="1">
    <citation type="submission" date="2018-02" db="EMBL/GenBank/DDBJ databases">
        <title>Rhizophora mucronata_Transcriptome.</title>
        <authorList>
            <person name="Meera S.P."/>
            <person name="Sreeshan A."/>
            <person name="Augustine A."/>
        </authorList>
    </citation>
    <scope>NUCLEOTIDE SEQUENCE</scope>
    <source>
        <tissue evidence="2">Leaf</tissue>
    </source>
</reference>
<dbReference type="EMBL" id="GGEC01081316">
    <property type="protein sequence ID" value="MBX61800.1"/>
    <property type="molecule type" value="Transcribed_RNA"/>
</dbReference>
<keyword evidence="1" id="KW-0732">Signal</keyword>
<proteinExistence type="predicted"/>
<feature type="chain" id="PRO_5015134990" evidence="1">
    <location>
        <begin position="22"/>
        <end position="37"/>
    </location>
</feature>
<evidence type="ECO:0000313" key="2">
    <source>
        <dbReference type="EMBL" id="MBX61800.1"/>
    </source>
</evidence>
<accession>A0A2P2Q491</accession>
<name>A0A2P2Q491_RHIMU</name>
<dbReference type="AlphaFoldDB" id="A0A2P2Q491"/>
<evidence type="ECO:0000256" key="1">
    <source>
        <dbReference type="SAM" id="SignalP"/>
    </source>
</evidence>
<sequence length="37" mass="4173">MLLSPLLKLQLLFAFSVEASAKMMLKRILATFVDFSV</sequence>
<organism evidence="2">
    <name type="scientific">Rhizophora mucronata</name>
    <name type="common">Asiatic mangrove</name>
    <dbReference type="NCBI Taxonomy" id="61149"/>
    <lineage>
        <taxon>Eukaryota</taxon>
        <taxon>Viridiplantae</taxon>
        <taxon>Streptophyta</taxon>
        <taxon>Embryophyta</taxon>
        <taxon>Tracheophyta</taxon>
        <taxon>Spermatophyta</taxon>
        <taxon>Magnoliopsida</taxon>
        <taxon>eudicotyledons</taxon>
        <taxon>Gunneridae</taxon>
        <taxon>Pentapetalae</taxon>
        <taxon>rosids</taxon>
        <taxon>fabids</taxon>
        <taxon>Malpighiales</taxon>
        <taxon>Rhizophoraceae</taxon>
        <taxon>Rhizophora</taxon>
    </lineage>
</organism>
<protein>
    <submittedName>
        <fullName evidence="2">Uncharacterized protein</fullName>
    </submittedName>
</protein>